<proteinExistence type="predicted"/>
<dbReference type="Proteomes" id="UP000588586">
    <property type="component" value="Unassembled WGS sequence"/>
</dbReference>
<name>A0A849HNN7_9MICO</name>
<protein>
    <recommendedName>
        <fullName evidence="3">DinB-like domain-containing protein</fullName>
    </recommendedName>
</protein>
<evidence type="ECO:0008006" key="3">
    <source>
        <dbReference type="Google" id="ProtNLM"/>
    </source>
</evidence>
<accession>A0A849HNN7</accession>
<gene>
    <name evidence="1" type="ORF">HJG52_19380</name>
</gene>
<dbReference type="RefSeq" id="WP_171245274.1">
    <property type="nucleotide sequence ID" value="NZ_JABEPQ010000006.1"/>
</dbReference>
<dbReference type="EMBL" id="JABEPQ010000006">
    <property type="protein sequence ID" value="NNM48154.1"/>
    <property type="molecule type" value="Genomic_DNA"/>
</dbReference>
<comment type="caution">
    <text evidence="1">The sequence shown here is derived from an EMBL/GenBank/DDBJ whole genome shotgun (WGS) entry which is preliminary data.</text>
</comment>
<sequence length="66" mass="7618">MTAYVNDELAATDDARLDEPRSAVLWHEWGEESRTVGQSLRTILHEHLEHHRYAERDLALLGHPMA</sequence>
<reference evidence="1 2" key="1">
    <citation type="submission" date="2020-04" db="EMBL/GenBank/DDBJ databases">
        <title>Knoellia sp. isolate from air conditioner.</title>
        <authorList>
            <person name="Chea S."/>
            <person name="Kim D.-U."/>
        </authorList>
    </citation>
    <scope>NUCLEOTIDE SEQUENCE [LARGE SCALE GENOMIC DNA]</scope>
    <source>
        <strain evidence="1 2">DB2414S</strain>
    </source>
</reference>
<evidence type="ECO:0000313" key="2">
    <source>
        <dbReference type="Proteomes" id="UP000588586"/>
    </source>
</evidence>
<keyword evidence="2" id="KW-1185">Reference proteome</keyword>
<organism evidence="1 2">
    <name type="scientific">Knoellia koreensis</name>
    <dbReference type="NCBI Taxonomy" id="2730921"/>
    <lineage>
        <taxon>Bacteria</taxon>
        <taxon>Bacillati</taxon>
        <taxon>Actinomycetota</taxon>
        <taxon>Actinomycetes</taxon>
        <taxon>Micrococcales</taxon>
        <taxon>Intrasporangiaceae</taxon>
        <taxon>Knoellia</taxon>
    </lineage>
</organism>
<dbReference type="AlphaFoldDB" id="A0A849HNN7"/>
<evidence type="ECO:0000313" key="1">
    <source>
        <dbReference type="EMBL" id="NNM48154.1"/>
    </source>
</evidence>